<sequence length="246" mass="28308">MSQPKLHWSAYLWPGLPHLWARGSWAGLALAVGFTVLLNVWIAATLVWNEWMPPEVKTVGAGLLATLWVLAWVEGRADWRRYLAELGERDGLDPSERSELRYKEAQQKYLAGDWVATEQLLLKILKQEKQDVSAALMLATLWRRQDRPQDACQELDKIEKWEAAAPWQAEIAAERRLLSKGPDEIRQEIEVVEEVTIEIESEEDETETPTILPLHGLEEQLEEQHLDKQDLESPTTERPFENRNVA</sequence>
<keyword evidence="2" id="KW-0472">Membrane</keyword>
<feature type="compositionally biased region" description="Basic and acidic residues" evidence="1">
    <location>
        <begin position="216"/>
        <end position="231"/>
    </location>
</feature>
<dbReference type="KEGG" id="amob:HG15A2_45130"/>
<feature type="region of interest" description="Disordered" evidence="1">
    <location>
        <begin position="199"/>
        <end position="246"/>
    </location>
</feature>
<keyword evidence="4" id="KW-1185">Reference proteome</keyword>
<dbReference type="AlphaFoldDB" id="A0A517N218"/>
<proteinExistence type="predicted"/>
<evidence type="ECO:0000256" key="2">
    <source>
        <dbReference type="SAM" id="Phobius"/>
    </source>
</evidence>
<name>A0A517N218_9BACT</name>
<organism evidence="3 4">
    <name type="scientific">Adhaeretor mobilis</name>
    <dbReference type="NCBI Taxonomy" id="1930276"/>
    <lineage>
        <taxon>Bacteria</taxon>
        <taxon>Pseudomonadati</taxon>
        <taxon>Planctomycetota</taxon>
        <taxon>Planctomycetia</taxon>
        <taxon>Pirellulales</taxon>
        <taxon>Lacipirellulaceae</taxon>
        <taxon>Adhaeretor</taxon>
    </lineage>
</organism>
<evidence type="ECO:0000256" key="1">
    <source>
        <dbReference type="SAM" id="MobiDB-lite"/>
    </source>
</evidence>
<dbReference type="RefSeq" id="WP_145063171.1">
    <property type="nucleotide sequence ID" value="NZ_CP036263.1"/>
</dbReference>
<gene>
    <name evidence="3" type="ORF">HG15A2_45130</name>
</gene>
<accession>A0A517N218</accession>
<feature type="transmembrane region" description="Helical" evidence="2">
    <location>
        <begin position="25"/>
        <end position="44"/>
    </location>
</feature>
<dbReference type="EMBL" id="CP036263">
    <property type="protein sequence ID" value="QDT01171.1"/>
    <property type="molecule type" value="Genomic_DNA"/>
</dbReference>
<evidence type="ECO:0000313" key="3">
    <source>
        <dbReference type="EMBL" id="QDT01171.1"/>
    </source>
</evidence>
<reference evidence="3 4" key="1">
    <citation type="submission" date="2019-02" db="EMBL/GenBank/DDBJ databases">
        <title>Deep-cultivation of Planctomycetes and their phenomic and genomic characterization uncovers novel biology.</title>
        <authorList>
            <person name="Wiegand S."/>
            <person name="Jogler M."/>
            <person name="Boedeker C."/>
            <person name="Pinto D."/>
            <person name="Vollmers J."/>
            <person name="Rivas-Marin E."/>
            <person name="Kohn T."/>
            <person name="Peeters S.H."/>
            <person name="Heuer A."/>
            <person name="Rast P."/>
            <person name="Oberbeckmann S."/>
            <person name="Bunk B."/>
            <person name="Jeske O."/>
            <person name="Meyerdierks A."/>
            <person name="Storesund J.E."/>
            <person name="Kallscheuer N."/>
            <person name="Luecker S."/>
            <person name="Lage O.M."/>
            <person name="Pohl T."/>
            <person name="Merkel B.J."/>
            <person name="Hornburger P."/>
            <person name="Mueller R.-W."/>
            <person name="Bruemmer F."/>
            <person name="Labrenz M."/>
            <person name="Spormann A.M."/>
            <person name="Op den Camp H."/>
            <person name="Overmann J."/>
            <person name="Amann R."/>
            <person name="Jetten M.S.M."/>
            <person name="Mascher T."/>
            <person name="Medema M.H."/>
            <person name="Devos D.P."/>
            <person name="Kaster A.-K."/>
            <person name="Ovreas L."/>
            <person name="Rohde M."/>
            <person name="Galperin M.Y."/>
            <person name="Jogler C."/>
        </authorList>
    </citation>
    <scope>NUCLEOTIDE SEQUENCE [LARGE SCALE GENOMIC DNA]</scope>
    <source>
        <strain evidence="3 4">HG15A2</strain>
    </source>
</reference>
<dbReference type="OrthoDB" id="266806at2"/>
<keyword evidence="2" id="KW-0812">Transmembrane</keyword>
<dbReference type="Proteomes" id="UP000319852">
    <property type="component" value="Chromosome"/>
</dbReference>
<evidence type="ECO:0000313" key="4">
    <source>
        <dbReference type="Proteomes" id="UP000319852"/>
    </source>
</evidence>
<protein>
    <submittedName>
        <fullName evidence="3">Uncharacterized protein</fullName>
    </submittedName>
</protein>
<keyword evidence="2" id="KW-1133">Transmembrane helix</keyword>